<proteinExistence type="inferred from homology"/>
<evidence type="ECO:0008006" key="10">
    <source>
        <dbReference type="Google" id="ProtNLM"/>
    </source>
</evidence>
<accession>A0AAD8TVJ5</accession>
<dbReference type="SUPFAM" id="SSF52058">
    <property type="entry name" value="L domain-like"/>
    <property type="match status" value="1"/>
</dbReference>
<evidence type="ECO:0000313" key="9">
    <source>
        <dbReference type="Proteomes" id="UP001231189"/>
    </source>
</evidence>
<keyword evidence="4" id="KW-0547">Nucleotide-binding</keyword>
<gene>
    <name evidence="8" type="ORF">QYE76_010424</name>
</gene>
<dbReference type="Pfam" id="PF23598">
    <property type="entry name" value="LRR_14"/>
    <property type="match status" value="1"/>
</dbReference>
<dbReference type="GO" id="GO:0006952">
    <property type="term" value="P:defense response"/>
    <property type="evidence" value="ECO:0007669"/>
    <property type="project" value="UniProtKB-KW"/>
</dbReference>
<dbReference type="InterPro" id="IPR032675">
    <property type="entry name" value="LRR_dom_sf"/>
</dbReference>
<dbReference type="Pfam" id="PF00931">
    <property type="entry name" value="NB-ARC"/>
    <property type="match status" value="1"/>
</dbReference>
<evidence type="ECO:0000259" key="7">
    <source>
        <dbReference type="Pfam" id="PF23598"/>
    </source>
</evidence>
<protein>
    <recommendedName>
        <fullName evidence="10">AAA+ ATPase domain-containing protein</fullName>
    </recommendedName>
</protein>
<dbReference type="InterPro" id="IPR027417">
    <property type="entry name" value="P-loop_NTPase"/>
</dbReference>
<dbReference type="Gene3D" id="1.10.8.430">
    <property type="entry name" value="Helical domain of apoptotic protease-activating factors"/>
    <property type="match status" value="1"/>
</dbReference>
<feature type="domain" description="NB-ARC" evidence="6">
    <location>
        <begin position="217"/>
        <end position="379"/>
    </location>
</feature>
<dbReference type="Proteomes" id="UP001231189">
    <property type="component" value="Unassembled WGS sequence"/>
</dbReference>
<dbReference type="GO" id="GO:0005524">
    <property type="term" value="F:ATP binding"/>
    <property type="evidence" value="ECO:0007669"/>
    <property type="project" value="UniProtKB-KW"/>
</dbReference>
<dbReference type="EMBL" id="JAUUTY010000001">
    <property type="protein sequence ID" value="KAK1693727.1"/>
    <property type="molecule type" value="Genomic_DNA"/>
</dbReference>
<dbReference type="InterPro" id="IPR055414">
    <property type="entry name" value="LRR_R13L4/SHOC2-like"/>
</dbReference>
<dbReference type="InterPro" id="IPR050905">
    <property type="entry name" value="Plant_NBS-LRR"/>
</dbReference>
<keyword evidence="2" id="KW-0677">Repeat</keyword>
<evidence type="ECO:0000313" key="8">
    <source>
        <dbReference type="EMBL" id="KAK1693727.1"/>
    </source>
</evidence>
<keyword evidence="4" id="KW-0067">ATP-binding</keyword>
<name>A0AAD8TVJ5_LOLMU</name>
<organism evidence="8 9">
    <name type="scientific">Lolium multiflorum</name>
    <name type="common">Italian ryegrass</name>
    <name type="synonym">Lolium perenne subsp. multiflorum</name>
    <dbReference type="NCBI Taxonomy" id="4521"/>
    <lineage>
        <taxon>Eukaryota</taxon>
        <taxon>Viridiplantae</taxon>
        <taxon>Streptophyta</taxon>
        <taxon>Embryophyta</taxon>
        <taxon>Tracheophyta</taxon>
        <taxon>Spermatophyta</taxon>
        <taxon>Magnoliopsida</taxon>
        <taxon>Liliopsida</taxon>
        <taxon>Poales</taxon>
        <taxon>Poaceae</taxon>
        <taxon>BOP clade</taxon>
        <taxon>Pooideae</taxon>
        <taxon>Poodae</taxon>
        <taxon>Poeae</taxon>
        <taxon>Poeae Chloroplast Group 2 (Poeae type)</taxon>
        <taxon>Loliodinae</taxon>
        <taxon>Loliinae</taxon>
        <taxon>Lolium</taxon>
    </lineage>
</organism>
<keyword evidence="3" id="KW-0611">Plant defense</keyword>
<dbReference type="AlphaFoldDB" id="A0AAD8TVJ5"/>
<dbReference type="GO" id="GO:0043531">
    <property type="term" value="F:ADP binding"/>
    <property type="evidence" value="ECO:0007669"/>
    <property type="project" value="InterPro"/>
</dbReference>
<evidence type="ECO:0000256" key="3">
    <source>
        <dbReference type="ARBA" id="ARBA00022821"/>
    </source>
</evidence>
<feature type="coiled-coil region" evidence="5">
    <location>
        <begin position="84"/>
        <end position="111"/>
    </location>
</feature>
<evidence type="ECO:0000256" key="4">
    <source>
        <dbReference type="ARBA" id="ARBA00022840"/>
    </source>
</evidence>
<dbReference type="InterPro" id="IPR042197">
    <property type="entry name" value="Apaf_helical"/>
</dbReference>
<dbReference type="InterPro" id="IPR002182">
    <property type="entry name" value="NB-ARC"/>
</dbReference>
<feature type="domain" description="Disease resistance R13L4/SHOC-2-like LRR" evidence="7">
    <location>
        <begin position="616"/>
        <end position="857"/>
    </location>
</feature>
<evidence type="ECO:0000259" key="6">
    <source>
        <dbReference type="Pfam" id="PF00931"/>
    </source>
</evidence>
<keyword evidence="9" id="KW-1185">Reference proteome</keyword>
<evidence type="ECO:0000256" key="1">
    <source>
        <dbReference type="ARBA" id="ARBA00008894"/>
    </source>
</evidence>
<evidence type="ECO:0000256" key="5">
    <source>
        <dbReference type="SAM" id="Coils"/>
    </source>
</evidence>
<sequence length="980" mass="111405">MARLSERIAWRVGSAAASAVKNSRRLLNLRLLLPPPISFYCKSPSYMAPFPSGIMSPVVDLFVRELWKPIKKHFGYCLKPESKVRKLAKAADDLKENIDLVKEKIKLGELEGKKPRVQATRWIDDSAKLVEDESYRIKNTYDGRSTHIFGCSWNCFFNYRISSAATKKKADADELQESTPKNDSIFSLLPPVGRELPLPPNIMGQNRYMKEIVACIKQGTMSFIGICGMGGAGKTTLLKQLNNIFSCAAETHEFDYIIYVEIGQQQDLDTVRQNVASQLGLVIGKDESTTFRSSSLYNFLKERKFLLLIDDLWQTLDLVQIGIPQGGRLIGPQNRQMIVITTRLQHLCHRMQVHGQVIMLQRLEFEEAWNLFDANAGCNRVTNSSAQIRVYAKSIVNMCGGLPLALKIVGQAMASKESEHEWKHAMILLRRSQFHKVPDAESNLFSLLYISYENLPDERTKHCFLFFVLAGYDHYSYVPYAINLWIGHGFLDEDDDIRNNYLRGHSVVGCLKRACLLEEHPRGENYVRMHDIIRGLALWIVQMQQGDRHNNKWQVRLCGEPMEPEEWSTAQRISLTGMNPINIPDSCSCICLLTLSVPRSKIIGSVPTGFFRTAPSLTYLDLSQTNIQELPSDVGALLNLQHLDLSHTPIRAIQMELQLLKSLRYLYLGHTRRLKTIPYGTISSLSMLRVLDLYNSGLFSVDRTQTYIEELESLVWLQSLGFTVDDSESLHRLLNFSNNSLKFLNVQGVEGLQFLHISPSLIGIMRAHQLEKLMFRGMKSLEELLIGETIMASDWNFQSLDDLILVDLPKLESIVWKGVVPHVCLPTLRFLVMYGCHSIKTLTWIKELPCLKEIYLIDCGSMLELVADDEEANTSTAAHSFPRLKLLGLSQLGNLQNICGGTLSFPCFQRLLVYKCPMLVKLPSGLMTEERLPLILGRQDWWEQLCWEDSSMESTLFPFFRELPASFRGNFVDVGNALIM</sequence>
<dbReference type="PANTHER" id="PTHR33463">
    <property type="entry name" value="NB-ARC DOMAIN-CONTAINING PROTEIN-RELATED"/>
    <property type="match status" value="1"/>
</dbReference>
<dbReference type="PANTHER" id="PTHR33463:SF204">
    <property type="entry name" value="NB-ARC DOMAIN-CONTAINING PROTEIN"/>
    <property type="match status" value="1"/>
</dbReference>
<reference evidence="8" key="1">
    <citation type="submission" date="2023-07" db="EMBL/GenBank/DDBJ databases">
        <title>A chromosome-level genome assembly of Lolium multiflorum.</title>
        <authorList>
            <person name="Chen Y."/>
            <person name="Copetti D."/>
            <person name="Kolliker R."/>
            <person name="Studer B."/>
        </authorList>
    </citation>
    <scope>NUCLEOTIDE SEQUENCE</scope>
    <source>
        <strain evidence="8">02402/16</strain>
        <tissue evidence="8">Leaf</tissue>
    </source>
</reference>
<dbReference type="Gene3D" id="3.40.50.300">
    <property type="entry name" value="P-loop containing nucleotide triphosphate hydrolases"/>
    <property type="match status" value="1"/>
</dbReference>
<dbReference type="Gene3D" id="3.80.10.10">
    <property type="entry name" value="Ribonuclease Inhibitor"/>
    <property type="match status" value="2"/>
</dbReference>
<dbReference type="FunFam" id="1.10.8.430:FF:000003">
    <property type="entry name" value="Probable disease resistance protein At5g66910"/>
    <property type="match status" value="1"/>
</dbReference>
<evidence type="ECO:0000256" key="2">
    <source>
        <dbReference type="ARBA" id="ARBA00022737"/>
    </source>
</evidence>
<dbReference type="PRINTS" id="PR00364">
    <property type="entry name" value="DISEASERSIST"/>
</dbReference>
<comment type="caution">
    <text evidence="8">The sequence shown here is derived from an EMBL/GenBank/DDBJ whole genome shotgun (WGS) entry which is preliminary data.</text>
</comment>
<dbReference type="FunFam" id="3.40.50.300:FF:001091">
    <property type="entry name" value="Probable disease resistance protein At1g61300"/>
    <property type="match status" value="1"/>
</dbReference>
<comment type="similarity">
    <text evidence="1">Belongs to the disease resistance NB-LRR family.</text>
</comment>
<dbReference type="SUPFAM" id="SSF52540">
    <property type="entry name" value="P-loop containing nucleoside triphosphate hydrolases"/>
    <property type="match status" value="1"/>
</dbReference>
<keyword evidence="5" id="KW-0175">Coiled coil</keyword>